<keyword evidence="2" id="KW-1185">Reference proteome</keyword>
<reference evidence="1 2" key="1">
    <citation type="submission" date="2018-11" db="EMBL/GenBank/DDBJ databases">
        <authorList>
            <person name="Wuyts S."/>
        </authorList>
    </citation>
    <scope>NUCLEOTIDE SEQUENCE [LARGE SCALE GENOMIC DNA]</scope>
    <source>
        <strain evidence="1">Lactobacillus mudanjiangensis AMBF249</strain>
    </source>
</reference>
<dbReference type="Proteomes" id="UP000289996">
    <property type="component" value="Unassembled WGS sequence"/>
</dbReference>
<proteinExistence type="predicted"/>
<keyword evidence="1" id="KW-0808">Transferase</keyword>
<evidence type="ECO:0000313" key="1">
    <source>
        <dbReference type="EMBL" id="VDG30015.1"/>
    </source>
</evidence>
<dbReference type="AlphaFoldDB" id="A0A660E301"/>
<accession>A0A660E301</accession>
<dbReference type="EMBL" id="UYIG01000163">
    <property type="protein sequence ID" value="VDG30015.1"/>
    <property type="molecule type" value="Genomic_DNA"/>
</dbReference>
<protein>
    <submittedName>
        <fullName evidence="1">Histidine kinase [Lactobacillus sp.]</fullName>
    </submittedName>
</protein>
<name>A0A660E301_9LACO</name>
<dbReference type="RefSeq" id="WP_130844016.1">
    <property type="nucleotide sequence ID" value="NZ_BJDY01000009.1"/>
</dbReference>
<organism evidence="1 2">
    <name type="scientific">Lactiplantibacillus mudanjiangensis</name>
    <dbReference type="NCBI Taxonomy" id="1296538"/>
    <lineage>
        <taxon>Bacteria</taxon>
        <taxon>Bacillati</taxon>
        <taxon>Bacillota</taxon>
        <taxon>Bacilli</taxon>
        <taxon>Lactobacillales</taxon>
        <taxon>Lactobacillaceae</taxon>
        <taxon>Lactiplantibacillus</taxon>
    </lineage>
</organism>
<keyword evidence="1" id="KW-0418">Kinase</keyword>
<dbReference type="GO" id="GO:0016301">
    <property type="term" value="F:kinase activity"/>
    <property type="evidence" value="ECO:0007669"/>
    <property type="project" value="UniProtKB-KW"/>
</dbReference>
<gene>
    <name evidence="1" type="ORF">MUDAN_MDHGFNIF_01547</name>
</gene>
<sequence length="63" mass="7352">MAETMIALTLLVGSIAFWGGTEMIMHQHEQAMIQQIYRARRTYEKAQLKNDRLKTRAVVKHVH</sequence>
<dbReference type="OrthoDB" id="2329683at2"/>
<evidence type="ECO:0000313" key="2">
    <source>
        <dbReference type="Proteomes" id="UP000289996"/>
    </source>
</evidence>